<keyword evidence="11 18" id="KW-0413">Isomerase</keyword>
<gene>
    <name evidence="18" type="primary">nnrE</name>
    <name evidence="17" type="synonym">nnrD</name>
    <name evidence="22" type="ORF">ABID24_001008</name>
</gene>
<evidence type="ECO:0000256" key="10">
    <source>
        <dbReference type="ARBA" id="ARBA00023027"/>
    </source>
</evidence>
<feature type="binding site" evidence="17">
    <location>
        <begin position="406"/>
        <end position="410"/>
    </location>
    <ligand>
        <name>AMP</name>
        <dbReference type="ChEBI" id="CHEBI:456215"/>
    </ligand>
</feature>
<dbReference type="InterPro" id="IPR029056">
    <property type="entry name" value="Ribokinase-like"/>
</dbReference>
<feature type="domain" description="YjeF C-terminal" evidence="20">
    <location>
        <begin position="220"/>
        <end position="502"/>
    </location>
</feature>
<dbReference type="HAMAP" id="MF_01965">
    <property type="entry name" value="NADHX_dehydratase"/>
    <property type="match status" value="1"/>
</dbReference>
<comment type="caution">
    <text evidence="22">The sequence shown here is derived from an EMBL/GenBank/DDBJ whole genome shotgun (WGS) entry which is preliminary data.</text>
</comment>
<feature type="binding site" evidence="17">
    <location>
        <position position="255"/>
    </location>
    <ligand>
        <name>(6S)-NADPHX</name>
        <dbReference type="ChEBI" id="CHEBI:64076"/>
    </ligand>
</feature>
<feature type="binding site" evidence="17">
    <location>
        <position position="369"/>
    </location>
    <ligand>
        <name>(6S)-NADPHX</name>
        <dbReference type="ChEBI" id="CHEBI:64076"/>
    </ligand>
</feature>
<dbReference type="EC" id="4.2.1.136" evidence="19"/>
<dbReference type="GO" id="GO:0052856">
    <property type="term" value="F:NAD(P)HX epimerase activity"/>
    <property type="evidence" value="ECO:0007669"/>
    <property type="project" value="UniProtKB-EC"/>
</dbReference>
<evidence type="ECO:0000256" key="5">
    <source>
        <dbReference type="ARBA" id="ARBA00022723"/>
    </source>
</evidence>
<dbReference type="Pfam" id="PF01256">
    <property type="entry name" value="Carb_kinase"/>
    <property type="match status" value="1"/>
</dbReference>
<evidence type="ECO:0000259" key="21">
    <source>
        <dbReference type="PROSITE" id="PS51385"/>
    </source>
</evidence>
<comment type="cofactor">
    <cofactor evidence="18 19">
        <name>K(+)</name>
        <dbReference type="ChEBI" id="CHEBI:29103"/>
    </cofactor>
    <text evidence="18 19">Binds 1 potassium ion per subunit.</text>
</comment>
<dbReference type="InterPro" id="IPR017953">
    <property type="entry name" value="Carbohydrate_kinase_pred_CS"/>
</dbReference>
<evidence type="ECO:0000256" key="15">
    <source>
        <dbReference type="ARBA" id="ARBA00048238"/>
    </source>
</evidence>
<evidence type="ECO:0000313" key="22">
    <source>
        <dbReference type="EMBL" id="MET3749774.1"/>
    </source>
</evidence>
<sequence length="508" mass="54344">MKEVVSCERMKQLDAYTIEKRGIPSCVLMERAALKTVEEMEKVFHKNNTEEKILCVCGSGNNGGDGIAIARILFLHGYQAEIYVAGNHSSFTHETARQLSIASNYHVPVVNNPQWREYTTIVDAVFGVGLARPVMGKYKELIETMNRMTAWKVAVDIPSGVNGDTGAVMGAAFEADLTVTFGFLKAGLCLYPGRKNAGRTVLADIGVYGESGVFEKKRILEVEDTKKIPRRTPEGNKSTFGKVLAVAGSPGMCGAAYFCAAAAFAGGAGMVRILTDESNRIPLQSLLPEAIIDCGKGEAAYQNAFDWCDVILMGPGLGISEKTRFKVHWFLEKALSGKKVVLDADGLNLLAENPSWKNLLGSHVILTPHMGEMSRLTGKSIGELQDSREASALEYARASGSVCVLKDACTVTTGSDGTVWYNLSGNAGMATAGSGDVLAGVLAGMLCMYRGEALSVGEMTEIAALGVFIHGRAGDLAAENKGMYGMKAGDLLLTIPEVLKYGGRHEEI</sequence>
<protein>
    <recommendedName>
        <fullName evidence="19">Bifunctional NAD(P)H-hydrate repair enzyme</fullName>
    </recommendedName>
    <alternativeName>
        <fullName evidence="19">Nicotinamide nucleotide repair protein</fullName>
    </alternativeName>
    <domain>
        <recommendedName>
            <fullName evidence="19">ADP-dependent (S)-NAD(P)H-hydrate dehydratase</fullName>
            <ecNumber evidence="19">4.2.1.136</ecNumber>
        </recommendedName>
        <alternativeName>
            <fullName evidence="19">ADP-dependent NAD(P)HX dehydratase</fullName>
        </alternativeName>
    </domain>
    <domain>
        <recommendedName>
            <fullName evidence="19">NAD(P)H-hydrate epimerase</fullName>
            <ecNumber evidence="19">5.1.99.6</ecNumber>
        </recommendedName>
    </domain>
</protein>
<dbReference type="Proteomes" id="UP001549106">
    <property type="component" value="Unassembled WGS sequence"/>
</dbReference>
<comment type="similarity">
    <text evidence="4 19">In the C-terminal section; belongs to the NnrD/CARKD family.</text>
</comment>
<feature type="binding site" evidence="17">
    <location>
        <position position="435"/>
    </location>
    <ligand>
        <name>AMP</name>
        <dbReference type="ChEBI" id="CHEBI:456215"/>
    </ligand>
</feature>
<dbReference type="RefSeq" id="WP_257464198.1">
    <property type="nucleotide sequence ID" value="NZ_BAABXP010000006.1"/>
</dbReference>
<comment type="function">
    <text evidence="18">Catalyzes the epimerization of the S- and R-forms of NAD(P)HX, a damaged form of NAD(P)H that is a result of enzymatic or heat-dependent hydration. This is a prerequisite for the S-specific NAD(P)H-hydrate dehydratase to allow the repair of both epimers of NAD(P)HX.</text>
</comment>
<comment type="catalytic activity">
    <reaction evidence="15 17 19">
        <text>(6S)-NADHX + ADP = AMP + phosphate + NADH + H(+)</text>
        <dbReference type="Rhea" id="RHEA:32223"/>
        <dbReference type="ChEBI" id="CHEBI:15378"/>
        <dbReference type="ChEBI" id="CHEBI:43474"/>
        <dbReference type="ChEBI" id="CHEBI:57945"/>
        <dbReference type="ChEBI" id="CHEBI:64074"/>
        <dbReference type="ChEBI" id="CHEBI:456215"/>
        <dbReference type="ChEBI" id="CHEBI:456216"/>
        <dbReference type="EC" id="4.2.1.136"/>
    </reaction>
</comment>
<reference evidence="22 23" key="1">
    <citation type="submission" date="2024-06" db="EMBL/GenBank/DDBJ databases">
        <title>Genomic Encyclopedia of Type Strains, Phase IV (KMG-IV): sequencing the most valuable type-strain genomes for metagenomic binning, comparative biology and taxonomic classification.</title>
        <authorList>
            <person name="Goeker M."/>
        </authorList>
    </citation>
    <scope>NUCLEOTIDE SEQUENCE [LARGE SCALE GENOMIC DNA]</scope>
    <source>
        <strain evidence="22 23">DSM 29492</strain>
    </source>
</reference>
<dbReference type="PANTHER" id="PTHR12592">
    <property type="entry name" value="ATP-DEPENDENT (S)-NAD(P)H-HYDRATE DEHYDRATASE FAMILY MEMBER"/>
    <property type="match status" value="1"/>
</dbReference>
<comment type="cofactor">
    <cofactor evidence="17">
        <name>Mg(2+)</name>
        <dbReference type="ChEBI" id="CHEBI:18420"/>
    </cofactor>
</comment>
<evidence type="ECO:0000256" key="11">
    <source>
        <dbReference type="ARBA" id="ARBA00023235"/>
    </source>
</evidence>
<evidence type="ECO:0000256" key="4">
    <source>
        <dbReference type="ARBA" id="ARBA00009524"/>
    </source>
</evidence>
<dbReference type="PROSITE" id="PS01050">
    <property type="entry name" value="YJEF_C_2"/>
    <property type="match status" value="1"/>
</dbReference>
<feature type="binding site" evidence="18">
    <location>
        <begin position="61"/>
        <end position="65"/>
    </location>
    <ligand>
        <name>(6S)-NADPHX</name>
        <dbReference type="ChEBI" id="CHEBI:64076"/>
    </ligand>
</feature>
<comment type="subunit">
    <text evidence="17">Homotetramer.</text>
</comment>
<evidence type="ECO:0000256" key="14">
    <source>
        <dbReference type="ARBA" id="ARBA00025153"/>
    </source>
</evidence>
<feature type="binding site" evidence="18">
    <location>
        <position position="123"/>
    </location>
    <ligand>
        <name>K(+)</name>
        <dbReference type="ChEBI" id="CHEBI:29103"/>
    </ligand>
</feature>
<dbReference type="NCBIfam" id="TIGR00197">
    <property type="entry name" value="yjeF_nterm"/>
    <property type="match status" value="1"/>
</dbReference>
<evidence type="ECO:0000256" key="6">
    <source>
        <dbReference type="ARBA" id="ARBA00022741"/>
    </source>
</evidence>
<evidence type="ECO:0000256" key="2">
    <source>
        <dbReference type="ARBA" id="ARBA00000909"/>
    </source>
</evidence>
<evidence type="ECO:0000256" key="17">
    <source>
        <dbReference type="HAMAP-Rule" id="MF_01965"/>
    </source>
</evidence>
<dbReference type="InterPro" id="IPR036652">
    <property type="entry name" value="YjeF_N_dom_sf"/>
</dbReference>
<dbReference type="HAMAP" id="MF_01966">
    <property type="entry name" value="NADHX_epimerase"/>
    <property type="match status" value="1"/>
</dbReference>
<keyword evidence="7 17" id="KW-0067">ATP-binding</keyword>
<evidence type="ECO:0000256" key="1">
    <source>
        <dbReference type="ARBA" id="ARBA00000013"/>
    </source>
</evidence>
<comment type="similarity">
    <text evidence="3 19">In the N-terminal section; belongs to the NnrE/AIBP family.</text>
</comment>
<dbReference type="Gene3D" id="3.40.50.10260">
    <property type="entry name" value="YjeF N-terminal domain"/>
    <property type="match status" value="1"/>
</dbReference>
<comment type="similarity">
    <text evidence="18">Belongs to the NnrE/AIBP family.</text>
</comment>
<dbReference type="Pfam" id="PF03853">
    <property type="entry name" value="YjeF_N"/>
    <property type="match status" value="1"/>
</dbReference>
<evidence type="ECO:0000256" key="18">
    <source>
        <dbReference type="HAMAP-Rule" id="MF_01966"/>
    </source>
</evidence>
<proteinExistence type="inferred from homology"/>
<dbReference type="InterPro" id="IPR030677">
    <property type="entry name" value="Nnr"/>
</dbReference>
<feature type="binding site" evidence="18">
    <location>
        <position position="138"/>
    </location>
    <ligand>
        <name>(6S)-NADPHX</name>
        <dbReference type="ChEBI" id="CHEBI:64076"/>
    </ligand>
</feature>
<dbReference type="CDD" id="cd01171">
    <property type="entry name" value="YXKO-related"/>
    <property type="match status" value="1"/>
</dbReference>
<evidence type="ECO:0000313" key="23">
    <source>
        <dbReference type="Proteomes" id="UP001549106"/>
    </source>
</evidence>
<evidence type="ECO:0000256" key="12">
    <source>
        <dbReference type="ARBA" id="ARBA00023239"/>
    </source>
</evidence>
<dbReference type="SUPFAM" id="SSF64153">
    <property type="entry name" value="YjeF N-terminal domain-like"/>
    <property type="match status" value="1"/>
</dbReference>
<feature type="binding site" evidence="18">
    <location>
        <position position="156"/>
    </location>
    <ligand>
        <name>(6S)-NADPHX</name>
        <dbReference type="ChEBI" id="CHEBI:64076"/>
    </ligand>
</feature>
<accession>A0ABV2M002</accession>
<keyword evidence="6 17" id="KW-0547">Nucleotide-binding</keyword>
<dbReference type="PANTHER" id="PTHR12592:SF0">
    <property type="entry name" value="ATP-DEPENDENT (S)-NAD(P)H-HYDRATE DEHYDRATASE"/>
    <property type="match status" value="1"/>
</dbReference>
<dbReference type="InterPro" id="IPR000631">
    <property type="entry name" value="CARKD"/>
</dbReference>
<comment type="function">
    <text evidence="14 19">Bifunctional enzyme that catalyzes the epimerization of the S- and R-forms of NAD(P)HX and the dehydration of the S-form of NAD(P)HX at the expense of ADP, which is converted to AMP. This allows the repair of both epimers of NAD(P)HX, a damaged form of NAD(P)H that is a result of enzymatic or heat-dependent hydration.</text>
</comment>
<keyword evidence="12 17" id="KW-0456">Lyase</keyword>
<comment type="catalytic activity">
    <reaction evidence="1 18 19">
        <text>(6R)-NADHX = (6S)-NADHX</text>
        <dbReference type="Rhea" id="RHEA:32215"/>
        <dbReference type="ChEBI" id="CHEBI:64074"/>
        <dbReference type="ChEBI" id="CHEBI:64075"/>
        <dbReference type="EC" id="5.1.99.6"/>
    </reaction>
</comment>
<feature type="binding site" evidence="18">
    <location>
        <position position="62"/>
    </location>
    <ligand>
        <name>K(+)</name>
        <dbReference type="ChEBI" id="CHEBI:29103"/>
    </ligand>
</feature>
<dbReference type="PROSITE" id="PS51385">
    <property type="entry name" value="YJEF_N"/>
    <property type="match status" value="1"/>
</dbReference>
<evidence type="ECO:0000256" key="13">
    <source>
        <dbReference type="ARBA" id="ARBA00023268"/>
    </source>
</evidence>
<keyword evidence="13" id="KW-0511">Multifunctional enzyme</keyword>
<evidence type="ECO:0000256" key="3">
    <source>
        <dbReference type="ARBA" id="ARBA00006001"/>
    </source>
</evidence>
<evidence type="ECO:0000256" key="7">
    <source>
        <dbReference type="ARBA" id="ARBA00022840"/>
    </source>
</evidence>
<dbReference type="PIRSF" id="PIRSF017184">
    <property type="entry name" value="Nnr"/>
    <property type="match status" value="1"/>
</dbReference>
<evidence type="ECO:0000259" key="20">
    <source>
        <dbReference type="PROSITE" id="PS51383"/>
    </source>
</evidence>
<comment type="catalytic activity">
    <reaction evidence="2 18 19">
        <text>(6R)-NADPHX = (6S)-NADPHX</text>
        <dbReference type="Rhea" id="RHEA:32227"/>
        <dbReference type="ChEBI" id="CHEBI:64076"/>
        <dbReference type="ChEBI" id="CHEBI:64077"/>
        <dbReference type="EC" id="5.1.99.6"/>
    </reaction>
</comment>
<dbReference type="EMBL" id="JBEPMJ010000005">
    <property type="protein sequence ID" value="MET3749774.1"/>
    <property type="molecule type" value="Genomic_DNA"/>
</dbReference>
<dbReference type="NCBIfam" id="TIGR00196">
    <property type="entry name" value="yjeF_cterm"/>
    <property type="match status" value="1"/>
</dbReference>
<keyword evidence="8 17" id="KW-0521">NADP</keyword>
<comment type="similarity">
    <text evidence="17">Belongs to the NnrD/CARKD family.</text>
</comment>
<comment type="catalytic activity">
    <reaction evidence="16 17 19">
        <text>(6S)-NADPHX + ADP = AMP + phosphate + NADPH + H(+)</text>
        <dbReference type="Rhea" id="RHEA:32235"/>
        <dbReference type="ChEBI" id="CHEBI:15378"/>
        <dbReference type="ChEBI" id="CHEBI:43474"/>
        <dbReference type="ChEBI" id="CHEBI:57783"/>
        <dbReference type="ChEBI" id="CHEBI:64076"/>
        <dbReference type="ChEBI" id="CHEBI:456215"/>
        <dbReference type="ChEBI" id="CHEBI:456216"/>
        <dbReference type="EC" id="4.2.1.136"/>
    </reaction>
</comment>
<feature type="domain" description="YjeF N-terminal" evidence="21">
    <location>
        <begin position="10"/>
        <end position="213"/>
    </location>
</feature>
<comment type="function">
    <text evidence="17">Catalyzes the dehydration of the S-form of NAD(P)HX at the expense of ADP, which is converted to AMP. Together with NAD(P)HX epimerase, which catalyzes the epimerization of the S- and R-forms, the enzyme allows the repair of both epimers of NAD(P)HX, a damaged form of NAD(P)H that is a result of enzymatic or heat-dependent hydration.</text>
</comment>
<evidence type="ECO:0000256" key="19">
    <source>
        <dbReference type="PIRNR" id="PIRNR017184"/>
    </source>
</evidence>
<dbReference type="Gene3D" id="3.40.1190.20">
    <property type="match status" value="1"/>
</dbReference>
<keyword evidence="5 18" id="KW-0479">Metal-binding</keyword>
<feature type="binding site" evidence="18">
    <location>
        <position position="159"/>
    </location>
    <ligand>
        <name>K(+)</name>
        <dbReference type="ChEBI" id="CHEBI:29103"/>
    </ligand>
</feature>
<dbReference type="InterPro" id="IPR004443">
    <property type="entry name" value="YjeF_N_dom"/>
</dbReference>
<dbReference type="SUPFAM" id="SSF53613">
    <property type="entry name" value="Ribokinase-like"/>
    <property type="match status" value="1"/>
</dbReference>
<name>A0ABV2M002_9FIRM</name>
<dbReference type="EC" id="5.1.99.6" evidence="19"/>
<feature type="binding site" evidence="17">
    <location>
        <position position="436"/>
    </location>
    <ligand>
        <name>(6S)-NADPHX</name>
        <dbReference type="ChEBI" id="CHEBI:64076"/>
    </ligand>
</feature>
<keyword evidence="10 17" id="KW-0520">NAD</keyword>
<evidence type="ECO:0000256" key="16">
    <source>
        <dbReference type="ARBA" id="ARBA00049209"/>
    </source>
</evidence>
<feature type="binding site" evidence="17">
    <location>
        <position position="316"/>
    </location>
    <ligand>
        <name>(6S)-NADPHX</name>
        <dbReference type="ChEBI" id="CHEBI:64076"/>
    </ligand>
</feature>
<keyword evidence="9 18" id="KW-0630">Potassium</keyword>
<evidence type="ECO:0000256" key="8">
    <source>
        <dbReference type="ARBA" id="ARBA00022857"/>
    </source>
</evidence>
<dbReference type="PROSITE" id="PS51383">
    <property type="entry name" value="YJEF_C_3"/>
    <property type="match status" value="1"/>
</dbReference>
<feature type="binding site" evidence="18">
    <location>
        <begin position="127"/>
        <end position="133"/>
    </location>
    <ligand>
        <name>(6S)-NADPHX</name>
        <dbReference type="ChEBI" id="CHEBI:64076"/>
    </ligand>
</feature>
<keyword evidence="23" id="KW-1185">Reference proteome</keyword>
<evidence type="ECO:0000256" key="9">
    <source>
        <dbReference type="ARBA" id="ARBA00022958"/>
    </source>
</evidence>
<organism evidence="22 23">
    <name type="scientific">Blautia caecimuris</name>
    <dbReference type="NCBI Taxonomy" id="1796615"/>
    <lineage>
        <taxon>Bacteria</taxon>
        <taxon>Bacillati</taxon>
        <taxon>Bacillota</taxon>
        <taxon>Clostridia</taxon>
        <taxon>Lachnospirales</taxon>
        <taxon>Lachnospiraceae</taxon>
        <taxon>Blautia</taxon>
    </lineage>
</organism>